<dbReference type="OrthoDB" id="10257049at2759"/>
<evidence type="ECO:0000313" key="3">
    <source>
        <dbReference type="Proteomes" id="UP000298061"/>
    </source>
</evidence>
<feature type="domain" description="Enoyl reductase (ER)" evidence="1">
    <location>
        <begin position="15"/>
        <end position="312"/>
    </location>
</feature>
<dbReference type="SUPFAM" id="SSF51735">
    <property type="entry name" value="NAD(P)-binding Rossmann-fold domains"/>
    <property type="match status" value="1"/>
</dbReference>
<evidence type="ECO:0000313" key="2">
    <source>
        <dbReference type="EMBL" id="TFY76231.1"/>
    </source>
</evidence>
<dbReference type="Proteomes" id="UP000298061">
    <property type="component" value="Unassembled WGS sequence"/>
</dbReference>
<keyword evidence="3" id="KW-1185">Reference proteome</keyword>
<dbReference type="Pfam" id="PF00107">
    <property type="entry name" value="ADH_zinc_N"/>
    <property type="match status" value="1"/>
</dbReference>
<dbReference type="InterPro" id="IPR011032">
    <property type="entry name" value="GroES-like_sf"/>
</dbReference>
<comment type="caution">
    <text evidence="2">The sequence shown here is derived from an EMBL/GenBank/DDBJ whole genome shotgun (WGS) entry which is preliminary data.</text>
</comment>
<dbReference type="CDD" id="cd08249">
    <property type="entry name" value="enoyl_reductase_like"/>
    <property type="match status" value="1"/>
</dbReference>
<dbReference type="EMBL" id="SFCI01001272">
    <property type="protein sequence ID" value="TFY76231.1"/>
    <property type="molecule type" value="Genomic_DNA"/>
</dbReference>
<dbReference type="PANTHER" id="PTHR45348">
    <property type="entry name" value="HYPOTHETICAL OXIDOREDUCTASE (EUROFUNG)"/>
    <property type="match status" value="1"/>
</dbReference>
<dbReference type="InterPro" id="IPR013154">
    <property type="entry name" value="ADH-like_N"/>
</dbReference>
<dbReference type="SUPFAM" id="SSF50129">
    <property type="entry name" value="GroES-like"/>
    <property type="match status" value="1"/>
</dbReference>
<dbReference type="Gene3D" id="3.40.50.720">
    <property type="entry name" value="NAD(P)-binding Rossmann-like Domain"/>
    <property type="match status" value="1"/>
</dbReference>
<dbReference type="InterPro" id="IPR036291">
    <property type="entry name" value="NAD(P)-bd_dom_sf"/>
</dbReference>
<dbReference type="Gene3D" id="3.90.180.10">
    <property type="entry name" value="Medium-chain alcohol dehydrogenases, catalytic domain"/>
    <property type="match status" value="2"/>
</dbReference>
<dbReference type="Pfam" id="PF08240">
    <property type="entry name" value="ADH_N"/>
    <property type="match status" value="1"/>
</dbReference>
<sequence length="319" mass="33214">MAPAQHKALVIAEDGSFVVRQVAVPKPGPEEILVKVVAVAQNPTDWKSVYGFYGGGAGNAAEFPRAFASLNGKGKPLVGTVVGCDYTGIVGEIGSDVPAELRTIGERVAGFVHGGHYANGSFSEYVVAPAESGLPTPQAPASTPIPILVYGASSSVGPYVVQFAKLSGLRVIATASHKNFELVKSYGADEVFDYNDPEVGQKIKASTGGKLKHAADCISEPEKGSAGIISAALSDEGGHISIILPYDGPRPGTTITAEQIKRGKDFAKLLTEILATHKIKPNPLLVMPKGLASVAEGLAFMFQGKVSGQKITYRTADTP</sequence>
<dbReference type="GO" id="GO:0016651">
    <property type="term" value="F:oxidoreductase activity, acting on NAD(P)H"/>
    <property type="evidence" value="ECO:0007669"/>
    <property type="project" value="InterPro"/>
</dbReference>
<dbReference type="InterPro" id="IPR013149">
    <property type="entry name" value="ADH-like_C"/>
</dbReference>
<evidence type="ECO:0000259" key="1">
    <source>
        <dbReference type="SMART" id="SM00829"/>
    </source>
</evidence>
<protein>
    <recommendedName>
        <fullName evidence="1">Enoyl reductase (ER) domain-containing protein</fullName>
    </recommendedName>
</protein>
<dbReference type="AlphaFoldDB" id="A0A4Y9ZQX1"/>
<gene>
    <name evidence="2" type="ORF">EWM64_g7780</name>
</gene>
<name>A0A4Y9ZQX1_9AGAM</name>
<dbReference type="SMART" id="SM00829">
    <property type="entry name" value="PKS_ER"/>
    <property type="match status" value="1"/>
</dbReference>
<dbReference type="STRING" id="135208.A0A4Y9ZQX1"/>
<accession>A0A4Y9ZQX1</accession>
<reference evidence="2 3" key="1">
    <citation type="submission" date="2019-02" db="EMBL/GenBank/DDBJ databases">
        <title>Genome sequencing of the rare red list fungi Hericium alpestre (H. flagellum).</title>
        <authorList>
            <person name="Buettner E."/>
            <person name="Kellner H."/>
        </authorList>
    </citation>
    <scope>NUCLEOTIDE SEQUENCE [LARGE SCALE GENOMIC DNA]</scope>
    <source>
        <strain evidence="2 3">DSM 108284</strain>
    </source>
</reference>
<dbReference type="InterPro" id="IPR020843">
    <property type="entry name" value="ER"/>
</dbReference>
<proteinExistence type="predicted"/>
<organism evidence="2 3">
    <name type="scientific">Hericium alpestre</name>
    <dbReference type="NCBI Taxonomy" id="135208"/>
    <lineage>
        <taxon>Eukaryota</taxon>
        <taxon>Fungi</taxon>
        <taxon>Dikarya</taxon>
        <taxon>Basidiomycota</taxon>
        <taxon>Agaricomycotina</taxon>
        <taxon>Agaricomycetes</taxon>
        <taxon>Russulales</taxon>
        <taxon>Hericiaceae</taxon>
        <taxon>Hericium</taxon>
    </lineage>
</organism>
<dbReference type="PANTHER" id="PTHR45348:SF2">
    <property type="entry name" value="ZINC-TYPE ALCOHOL DEHYDROGENASE-LIKE PROTEIN C2E1P3.01"/>
    <property type="match status" value="1"/>
</dbReference>
<dbReference type="InterPro" id="IPR047122">
    <property type="entry name" value="Trans-enoyl_RdTase-like"/>
</dbReference>